<dbReference type="SUPFAM" id="SSF56645">
    <property type="entry name" value="Acyl-CoA dehydrogenase NM domain-like"/>
    <property type="match status" value="1"/>
</dbReference>
<comment type="similarity">
    <text evidence="2 5">Belongs to the acyl-CoA dehydrogenase family.</text>
</comment>
<feature type="domain" description="Acyl-CoA dehydrogenase/oxidase N-terminal" evidence="9">
    <location>
        <begin position="9"/>
        <end position="120"/>
    </location>
</feature>
<dbReference type="PIRSF" id="PIRSF016578">
    <property type="entry name" value="HsaA"/>
    <property type="match status" value="1"/>
</dbReference>
<dbReference type="InterPro" id="IPR036250">
    <property type="entry name" value="AcylCo_DH-like_C"/>
</dbReference>
<reference evidence="11" key="1">
    <citation type="submission" date="2016-10" db="EMBL/GenBank/DDBJ databases">
        <authorList>
            <person name="Varghese N."/>
            <person name="Submissions S."/>
        </authorList>
    </citation>
    <scope>NUCLEOTIDE SEQUENCE [LARGE SCALE GENOMIC DNA]</scope>
    <source>
        <strain evidence="11">DSM 22427</strain>
    </source>
</reference>
<organism evidence="10 11">
    <name type="scientific">Halostagnicola kamekurae</name>
    <dbReference type="NCBI Taxonomy" id="619731"/>
    <lineage>
        <taxon>Archaea</taxon>
        <taxon>Methanobacteriati</taxon>
        <taxon>Methanobacteriota</taxon>
        <taxon>Stenosarchaea group</taxon>
        <taxon>Halobacteria</taxon>
        <taxon>Halobacteriales</taxon>
        <taxon>Natrialbaceae</taxon>
        <taxon>Halostagnicola</taxon>
    </lineage>
</organism>
<dbReference type="Gene3D" id="2.40.110.10">
    <property type="entry name" value="Butyryl-CoA Dehydrogenase, subunit A, domain 2"/>
    <property type="match status" value="1"/>
</dbReference>
<evidence type="ECO:0000256" key="6">
    <source>
        <dbReference type="SAM" id="MobiDB-lite"/>
    </source>
</evidence>
<feature type="domain" description="Acyl-CoA dehydrogenase/oxidase C-terminal" evidence="7">
    <location>
        <begin position="235"/>
        <end position="381"/>
    </location>
</feature>
<evidence type="ECO:0000313" key="11">
    <source>
        <dbReference type="Proteomes" id="UP000199199"/>
    </source>
</evidence>
<keyword evidence="4 5" id="KW-0274">FAD</keyword>
<evidence type="ECO:0000259" key="8">
    <source>
        <dbReference type="Pfam" id="PF02770"/>
    </source>
</evidence>
<feature type="compositionally biased region" description="Polar residues" evidence="6">
    <location>
        <begin position="134"/>
        <end position="143"/>
    </location>
</feature>
<dbReference type="FunFam" id="1.10.540.10:FF:000026">
    <property type="entry name" value="Acyl-CoA dehydrogenase medium chain"/>
    <property type="match status" value="1"/>
</dbReference>
<evidence type="ECO:0000256" key="2">
    <source>
        <dbReference type="ARBA" id="ARBA00009347"/>
    </source>
</evidence>
<dbReference type="Gene3D" id="1.10.540.10">
    <property type="entry name" value="Acyl-CoA dehydrogenase/oxidase, N-terminal domain"/>
    <property type="match status" value="1"/>
</dbReference>
<proteinExistence type="inferred from homology"/>
<dbReference type="InterPro" id="IPR006089">
    <property type="entry name" value="Acyl-CoA_DH_CS"/>
</dbReference>
<dbReference type="InterPro" id="IPR009075">
    <property type="entry name" value="AcylCo_DH/oxidase_C"/>
</dbReference>
<evidence type="ECO:0000256" key="4">
    <source>
        <dbReference type="ARBA" id="ARBA00022827"/>
    </source>
</evidence>
<keyword evidence="11" id="KW-1185">Reference proteome</keyword>
<dbReference type="PANTHER" id="PTHR43884:SF12">
    <property type="entry name" value="ISOVALERYL-COA DEHYDROGENASE, MITOCHONDRIAL-RELATED"/>
    <property type="match status" value="1"/>
</dbReference>
<sequence length="386" mass="41220">MTLIENVLSEEHREIRDRAANFTADVVEPEAERIERTDEFPREVLEQAGERGILGILLPEAYGGEDSDFLSYCLAIEQIAQVSGAVAESIHGHTFAALPIATFGTEEQKETHLEAMVRGESIGSMLLTEPDAGSSPTELSTVATERDDGDGYRLSGEKSFGTNAGVADVHLVVARKQPTPEDGHGVSVFLAPGVDERDGFTFDRVEFMGMRGHVTGDSTLEDVPVDRSALLGEVGQGFRIAMGTIDMARTGLGAIGTGIATAAFEEALEYAGDREQGGKAVGEYQAVQVLVAEMDARLDGARHLVYDSAASIAADDASTRQSSKAKYVASDTAEFVTRNAIQVHGGKGYQTDLPLERYYRDAKILSIIGGTTEIQKTTVASDALGL</sequence>
<dbReference type="Pfam" id="PF02771">
    <property type="entry name" value="Acyl-CoA_dh_N"/>
    <property type="match status" value="1"/>
</dbReference>
<name>A0A1I6TP22_9EURY</name>
<feature type="domain" description="Acyl-CoA oxidase/dehydrogenase middle" evidence="8">
    <location>
        <begin position="125"/>
        <end position="223"/>
    </location>
</feature>
<dbReference type="FunFam" id="1.20.140.10:FF:000004">
    <property type="entry name" value="Acyl-CoA dehydrogenase FadE25"/>
    <property type="match status" value="1"/>
</dbReference>
<keyword evidence="5" id="KW-0560">Oxidoreductase</keyword>
<evidence type="ECO:0000256" key="5">
    <source>
        <dbReference type="RuleBase" id="RU362125"/>
    </source>
</evidence>
<dbReference type="PANTHER" id="PTHR43884">
    <property type="entry name" value="ACYL-COA DEHYDROGENASE"/>
    <property type="match status" value="1"/>
</dbReference>
<dbReference type="InterPro" id="IPR046373">
    <property type="entry name" value="Acyl-CoA_Oxase/DH_mid-dom_sf"/>
</dbReference>
<dbReference type="RefSeq" id="WP_092906050.1">
    <property type="nucleotide sequence ID" value="NZ_FOZS01000003.1"/>
</dbReference>
<dbReference type="InterPro" id="IPR037069">
    <property type="entry name" value="AcylCoA_DH/ox_N_sf"/>
</dbReference>
<dbReference type="SUPFAM" id="SSF47203">
    <property type="entry name" value="Acyl-CoA dehydrogenase C-terminal domain-like"/>
    <property type="match status" value="1"/>
</dbReference>
<dbReference type="GO" id="GO:0050660">
    <property type="term" value="F:flavin adenine dinucleotide binding"/>
    <property type="evidence" value="ECO:0007669"/>
    <property type="project" value="InterPro"/>
</dbReference>
<dbReference type="Gene3D" id="1.20.140.10">
    <property type="entry name" value="Butyryl-CoA Dehydrogenase, subunit A, domain 3"/>
    <property type="match status" value="1"/>
</dbReference>
<comment type="cofactor">
    <cofactor evidence="1 5">
        <name>FAD</name>
        <dbReference type="ChEBI" id="CHEBI:57692"/>
    </cofactor>
</comment>
<dbReference type="InterPro" id="IPR013786">
    <property type="entry name" value="AcylCoA_DH/ox_N"/>
</dbReference>
<dbReference type="OrthoDB" id="275197at2157"/>
<evidence type="ECO:0000259" key="7">
    <source>
        <dbReference type="Pfam" id="PF00441"/>
    </source>
</evidence>
<accession>A0A1I6TP22</accession>
<evidence type="ECO:0000256" key="1">
    <source>
        <dbReference type="ARBA" id="ARBA00001974"/>
    </source>
</evidence>
<dbReference type="AlphaFoldDB" id="A0A1I6TP22"/>
<gene>
    <name evidence="10" type="ORF">SAMN04488556_3275</name>
</gene>
<dbReference type="GO" id="GO:0003995">
    <property type="term" value="F:acyl-CoA dehydrogenase activity"/>
    <property type="evidence" value="ECO:0007669"/>
    <property type="project" value="InterPro"/>
</dbReference>
<evidence type="ECO:0000256" key="3">
    <source>
        <dbReference type="ARBA" id="ARBA00022630"/>
    </source>
</evidence>
<dbReference type="InterPro" id="IPR006091">
    <property type="entry name" value="Acyl-CoA_Oxase/DH_mid-dom"/>
</dbReference>
<evidence type="ECO:0000313" key="10">
    <source>
        <dbReference type="EMBL" id="SFS90901.1"/>
    </source>
</evidence>
<dbReference type="EMBL" id="FOZS01000003">
    <property type="protein sequence ID" value="SFS90901.1"/>
    <property type="molecule type" value="Genomic_DNA"/>
</dbReference>
<dbReference type="Proteomes" id="UP000199199">
    <property type="component" value="Unassembled WGS sequence"/>
</dbReference>
<protein>
    <submittedName>
        <fullName evidence="10">Acyl-CoA dehydrogenase</fullName>
    </submittedName>
</protein>
<dbReference type="Pfam" id="PF02770">
    <property type="entry name" value="Acyl-CoA_dh_M"/>
    <property type="match status" value="1"/>
</dbReference>
<keyword evidence="3 5" id="KW-0285">Flavoprotein</keyword>
<dbReference type="Pfam" id="PF00441">
    <property type="entry name" value="Acyl-CoA_dh_1"/>
    <property type="match status" value="1"/>
</dbReference>
<feature type="region of interest" description="Disordered" evidence="6">
    <location>
        <begin position="128"/>
        <end position="152"/>
    </location>
</feature>
<dbReference type="InterPro" id="IPR009100">
    <property type="entry name" value="AcylCoA_DH/oxidase_NM_dom_sf"/>
</dbReference>
<evidence type="ECO:0000259" key="9">
    <source>
        <dbReference type="Pfam" id="PF02771"/>
    </source>
</evidence>
<dbReference type="PROSITE" id="PS00073">
    <property type="entry name" value="ACYL_COA_DH_2"/>
    <property type="match status" value="1"/>
</dbReference>